<gene>
    <name evidence="1" type="ORF">MFLAVUS_003965</name>
</gene>
<reference evidence="1 2" key="1">
    <citation type="submission" date="2024-04" db="EMBL/GenBank/DDBJ databases">
        <title>genome sequences of Mucor flavus KT1a and Helicostylum pulchrum KT1b strains isolated from the surface of a dry-aged beef.</title>
        <authorList>
            <person name="Toyotome T."/>
            <person name="Hosono M."/>
            <person name="Torimaru M."/>
            <person name="Fukuda K."/>
            <person name="Mikami N."/>
        </authorList>
    </citation>
    <scope>NUCLEOTIDE SEQUENCE [LARGE SCALE GENOMIC DNA]</scope>
    <source>
        <strain evidence="1 2">KT1a</strain>
    </source>
</reference>
<keyword evidence="2" id="KW-1185">Reference proteome</keyword>
<evidence type="ECO:0008006" key="3">
    <source>
        <dbReference type="Google" id="ProtNLM"/>
    </source>
</evidence>
<proteinExistence type="predicted"/>
<evidence type="ECO:0000313" key="1">
    <source>
        <dbReference type="EMBL" id="GAA5810542.1"/>
    </source>
</evidence>
<protein>
    <recommendedName>
        <fullName evidence="3">Maturase K</fullName>
    </recommendedName>
</protein>
<evidence type="ECO:0000313" key="2">
    <source>
        <dbReference type="Proteomes" id="UP001473302"/>
    </source>
</evidence>
<comment type="caution">
    <text evidence="1">The sequence shown here is derived from an EMBL/GenBank/DDBJ whole genome shotgun (WGS) entry which is preliminary data.</text>
</comment>
<dbReference type="Proteomes" id="UP001473302">
    <property type="component" value="Unassembled WGS sequence"/>
</dbReference>
<dbReference type="EMBL" id="BAABUK010000007">
    <property type="protein sequence ID" value="GAA5810542.1"/>
    <property type="molecule type" value="Genomic_DNA"/>
</dbReference>
<sequence length="143" mass="17114">MTGFNLYQCVEKVGDFYSVQFMKRFSRLRTFDIYFIDKLDLFLNEYNKGELFLPDRRVSTIVFEIINQFLLQFAEDDIFANIPQKRRKRRTSYHFRMRTSVLSKSRLLRSRNGFTSSQNQCRPRIGVNVSESHNNGHEYSKVC</sequence>
<name>A0ABP9YUK2_9FUNG</name>
<accession>A0ABP9YUK2</accession>
<organism evidence="1 2">
    <name type="scientific">Mucor flavus</name>
    <dbReference type="NCBI Taxonomy" id="439312"/>
    <lineage>
        <taxon>Eukaryota</taxon>
        <taxon>Fungi</taxon>
        <taxon>Fungi incertae sedis</taxon>
        <taxon>Mucoromycota</taxon>
        <taxon>Mucoromycotina</taxon>
        <taxon>Mucoromycetes</taxon>
        <taxon>Mucorales</taxon>
        <taxon>Mucorineae</taxon>
        <taxon>Mucoraceae</taxon>
        <taxon>Mucor</taxon>
    </lineage>
</organism>